<comment type="catalytic activity">
    <reaction evidence="4">
        <text>sucrose + phosphate = D-fructose + alpha-D-glucose 1-phosphate</text>
        <dbReference type="Rhea" id="RHEA:24048"/>
        <dbReference type="ChEBI" id="CHEBI:17992"/>
        <dbReference type="ChEBI" id="CHEBI:37721"/>
        <dbReference type="ChEBI" id="CHEBI:43474"/>
        <dbReference type="ChEBI" id="CHEBI:58601"/>
        <dbReference type="EC" id="2.4.1.7"/>
    </reaction>
</comment>
<dbReference type="Pfam" id="PF00128">
    <property type="entry name" value="Alpha-amylase"/>
    <property type="match status" value="1"/>
</dbReference>
<dbReference type="InterPro" id="IPR017853">
    <property type="entry name" value="GH"/>
</dbReference>
<evidence type="ECO:0000256" key="3">
    <source>
        <dbReference type="ARBA" id="ARBA00022679"/>
    </source>
</evidence>
<name>A0ABT4DY47_9BACL</name>
<feature type="domain" description="Glycosyl hydrolase family 13 catalytic" evidence="5">
    <location>
        <begin position="31"/>
        <end position="455"/>
    </location>
</feature>
<keyword evidence="2 4" id="KW-0328">Glycosyltransferase</keyword>
<evidence type="ECO:0000259" key="5">
    <source>
        <dbReference type="SMART" id="SM00642"/>
    </source>
</evidence>
<dbReference type="CDD" id="cd11356">
    <property type="entry name" value="AmyAc_Sucrose_phosphorylase-like_1"/>
    <property type="match status" value="1"/>
</dbReference>
<evidence type="ECO:0000256" key="1">
    <source>
        <dbReference type="ARBA" id="ARBA00008452"/>
    </source>
</evidence>
<dbReference type="Proteomes" id="UP001207626">
    <property type="component" value="Unassembled WGS sequence"/>
</dbReference>
<comment type="caution">
    <text evidence="6">The sequence shown here is derived from an EMBL/GenBank/DDBJ whole genome shotgun (WGS) entry which is preliminary data.</text>
</comment>
<gene>
    <name evidence="6" type="ORF">M5X09_21880</name>
</gene>
<dbReference type="InterPro" id="IPR045857">
    <property type="entry name" value="O16G_dom_2"/>
</dbReference>
<dbReference type="InterPro" id="IPR006047">
    <property type="entry name" value="GH13_cat_dom"/>
</dbReference>
<organism evidence="6 7">
    <name type="scientific">Paenibacillus apiarius</name>
    <dbReference type="NCBI Taxonomy" id="46240"/>
    <lineage>
        <taxon>Bacteria</taxon>
        <taxon>Bacillati</taxon>
        <taxon>Bacillota</taxon>
        <taxon>Bacilli</taxon>
        <taxon>Bacillales</taxon>
        <taxon>Paenibacillaceae</taxon>
        <taxon>Paenibacillus</taxon>
    </lineage>
</organism>
<dbReference type="Gene3D" id="2.60.40.1180">
    <property type="entry name" value="Golgi alpha-mannosidase II"/>
    <property type="match status" value="1"/>
</dbReference>
<accession>A0ABT4DY47</accession>
<evidence type="ECO:0000256" key="2">
    <source>
        <dbReference type="ARBA" id="ARBA00022676"/>
    </source>
</evidence>
<dbReference type="Gene3D" id="3.20.20.80">
    <property type="entry name" value="Glycosidases"/>
    <property type="match status" value="1"/>
</dbReference>
<comment type="similarity">
    <text evidence="1 4">Belongs to the glycosyl hydrolase 13 family. Sucrose phosphorylase subfamily.</text>
</comment>
<dbReference type="PIRSF" id="PIRSF003059">
    <property type="entry name" value="Sucrose_phosphorylase"/>
    <property type="match status" value="1"/>
</dbReference>
<sequence>MTSNRYTTSLLHKLEFIYGKNKAKTLLQDIDRLVDSYADANRKSNNRWVSEQDVMLITYGDSIQSSGESPLQTLRKFVQRYCDGLFSAVHILPFYPYTSDDGFSVTDYREVNPKLGDWTDIADLAAHVDLMFDGVINHISQHSHWFQQYLAGNPEYADYFVEADPAEDYSQVTRPRALPLLTKFDTALGEKHIWTTFSDDQIDLNYASERVLLEILDILLMYVVRGARYLRLDAIGFMWKKLGTTCMHLDETHAIVQVIREVLENFAPGTIIITETNVPHKDNIKYFGNGSNEAHMVYQFPLPPLTLHTLHTGNSDKLMEWLQSLEPTTDSTAFFNFLASHDGVGVRPVEGILSKQEVNAMVDKVHEHGGFVSYKDNGDGTRSPYELNINYLEALSHPDDSIEMKVKRFRAASAILLSVMGMPAIYIHSLLGSRNDTEGVKKTGRYRSINREQLRYEQVESELQQEGSLRNEVYSSIAQLIKLRIGEPCFHPNAAQRVVVCDNRLFTIIRTSAEGGQVLALVNVADESVSVPCSQLQTGWKEGEAAVDLVGGETFKWSDSLQLCVQPYQVMWIKQLKGGDDT</sequence>
<dbReference type="PANTHER" id="PTHR38784:SF1">
    <property type="entry name" value="SUCROSE PHOSPHORYLASE"/>
    <property type="match status" value="1"/>
</dbReference>
<dbReference type="InterPro" id="IPR033746">
    <property type="entry name" value="GGa_phosphorylase"/>
</dbReference>
<proteinExistence type="inferred from homology"/>
<dbReference type="SUPFAM" id="SSF51445">
    <property type="entry name" value="(Trans)glycosidases"/>
    <property type="match status" value="1"/>
</dbReference>
<dbReference type="PANTHER" id="PTHR38784">
    <property type="entry name" value="SUCROSE PHOSPHORYLASE"/>
    <property type="match status" value="1"/>
</dbReference>
<dbReference type="Gene3D" id="3.90.400.10">
    <property type="entry name" value="Oligo-1,6-glucosidase, Domain 2"/>
    <property type="match status" value="1"/>
</dbReference>
<dbReference type="RefSeq" id="WP_087434513.1">
    <property type="nucleotide sequence ID" value="NZ_JAMDLV010000070.1"/>
</dbReference>
<evidence type="ECO:0000313" key="6">
    <source>
        <dbReference type="EMBL" id="MCY9522272.1"/>
    </source>
</evidence>
<dbReference type="InterPro" id="IPR013780">
    <property type="entry name" value="Glyco_hydro_b"/>
</dbReference>
<reference evidence="6 7" key="1">
    <citation type="submission" date="2022-05" db="EMBL/GenBank/DDBJ databases">
        <title>Genome Sequencing of Bee-Associated Microbes.</title>
        <authorList>
            <person name="Dunlap C."/>
        </authorList>
    </citation>
    <scope>NUCLEOTIDE SEQUENCE [LARGE SCALE GENOMIC DNA]</scope>
    <source>
        <strain evidence="6 7">NRRL NRS-1438</strain>
    </source>
</reference>
<evidence type="ECO:0000256" key="4">
    <source>
        <dbReference type="PIRNR" id="PIRNR003059"/>
    </source>
</evidence>
<keyword evidence="3 4" id="KW-0808">Transferase</keyword>
<evidence type="ECO:0000313" key="7">
    <source>
        <dbReference type="Proteomes" id="UP001207626"/>
    </source>
</evidence>
<protein>
    <recommendedName>
        <fullName evidence="4">Sucrose phosphorylase</fullName>
        <ecNumber evidence="4">2.4.1.7</ecNumber>
    </recommendedName>
    <alternativeName>
        <fullName evidence="4">Sucrose glucosyltransferase</fullName>
    </alternativeName>
</protein>
<dbReference type="EMBL" id="JAMDLW010000032">
    <property type="protein sequence ID" value="MCY9522272.1"/>
    <property type="molecule type" value="Genomic_DNA"/>
</dbReference>
<dbReference type="InterPro" id="IPR016377">
    <property type="entry name" value="Sucrose_GGa_phosphorylase-rel"/>
</dbReference>
<keyword evidence="7" id="KW-1185">Reference proteome</keyword>
<dbReference type="EC" id="2.4.1.7" evidence="4"/>
<dbReference type="SMART" id="SM00642">
    <property type="entry name" value="Aamy"/>
    <property type="match status" value="1"/>
</dbReference>
<dbReference type="SUPFAM" id="SSF51011">
    <property type="entry name" value="Glycosyl hydrolase domain"/>
    <property type="match status" value="1"/>
</dbReference>